<dbReference type="Pfam" id="PF00226">
    <property type="entry name" value="DnaJ"/>
    <property type="match status" value="1"/>
</dbReference>
<proteinExistence type="predicted"/>
<feature type="compositionally biased region" description="Basic and acidic residues" evidence="6">
    <location>
        <begin position="131"/>
        <end position="153"/>
    </location>
</feature>
<evidence type="ECO:0000256" key="5">
    <source>
        <dbReference type="ARBA" id="ARBA00023242"/>
    </source>
</evidence>
<dbReference type="PRINTS" id="PR00625">
    <property type="entry name" value="JDOMAIN"/>
</dbReference>
<evidence type="ECO:0000256" key="1">
    <source>
        <dbReference type="ARBA" id="ARBA00004123"/>
    </source>
</evidence>
<evidence type="ECO:0000313" key="8">
    <source>
        <dbReference type="EMBL" id="KDQ58510.1"/>
    </source>
</evidence>
<dbReference type="InterPro" id="IPR052094">
    <property type="entry name" value="Pre-mRNA-splicing_ERAD"/>
</dbReference>
<dbReference type="PANTHER" id="PTHR44313">
    <property type="entry name" value="DNAJ HOMOLOG SUBFAMILY C MEMBER 17"/>
    <property type="match status" value="1"/>
</dbReference>
<evidence type="ECO:0000256" key="3">
    <source>
        <dbReference type="ARBA" id="ARBA00022490"/>
    </source>
</evidence>
<evidence type="ECO:0000313" key="9">
    <source>
        <dbReference type="Proteomes" id="UP000027265"/>
    </source>
</evidence>
<dbReference type="GO" id="GO:0000390">
    <property type="term" value="P:spliceosomal complex disassembly"/>
    <property type="evidence" value="ECO:0007669"/>
    <property type="project" value="TreeGrafter"/>
</dbReference>
<dbReference type="STRING" id="933084.A0A067PXA9"/>
<dbReference type="InterPro" id="IPR036869">
    <property type="entry name" value="J_dom_sf"/>
</dbReference>
<protein>
    <recommendedName>
        <fullName evidence="7">J domain-containing protein</fullName>
    </recommendedName>
</protein>
<evidence type="ECO:0000256" key="4">
    <source>
        <dbReference type="ARBA" id="ARBA00023186"/>
    </source>
</evidence>
<keyword evidence="3" id="KW-0963">Cytoplasm</keyword>
<dbReference type="PANTHER" id="PTHR44313:SF1">
    <property type="entry name" value="DNAJ HOMOLOG SUBFAMILY C MEMBER 17"/>
    <property type="match status" value="1"/>
</dbReference>
<dbReference type="GO" id="GO:0005681">
    <property type="term" value="C:spliceosomal complex"/>
    <property type="evidence" value="ECO:0007669"/>
    <property type="project" value="TreeGrafter"/>
</dbReference>
<dbReference type="OrthoDB" id="376357at2759"/>
<dbReference type="Gene3D" id="1.10.287.110">
    <property type="entry name" value="DnaJ domain"/>
    <property type="match status" value="1"/>
</dbReference>
<reference evidence="9" key="1">
    <citation type="journal article" date="2014" name="Proc. Natl. Acad. Sci. U.S.A.">
        <title>Extensive sampling of basidiomycete genomes demonstrates inadequacy of the white-rot/brown-rot paradigm for wood decay fungi.</title>
        <authorList>
            <person name="Riley R."/>
            <person name="Salamov A.A."/>
            <person name="Brown D.W."/>
            <person name="Nagy L.G."/>
            <person name="Floudas D."/>
            <person name="Held B.W."/>
            <person name="Levasseur A."/>
            <person name="Lombard V."/>
            <person name="Morin E."/>
            <person name="Otillar R."/>
            <person name="Lindquist E.A."/>
            <person name="Sun H."/>
            <person name="LaButti K.M."/>
            <person name="Schmutz J."/>
            <person name="Jabbour D."/>
            <person name="Luo H."/>
            <person name="Baker S.E."/>
            <person name="Pisabarro A.G."/>
            <person name="Walton J.D."/>
            <person name="Blanchette R.A."/>
            <person name="Henrissat B."/>
            <person name="Martin F."/>
            <person name="Cullen D."/>
            <person name="Hibbett D.S."/>
            <person name="Grigoriev I.V."/>
        </authorList>
    </citation>
    <scope>NUCLEOTIDE SEQUENCE [LARGE SCALE GENOMIC DNA]</scope>
    <source>
        <strain evidence="9">MUCL 33604</strain>
    </source>
</reference>
<evidence type="ECO:0000256" key="6">
    <source>
        <dbReference type="SAM" id="MobiDB-lite"/>
    </source>
</evidence>
<dbReference type="SUPFAM" id="SSF46565">
    <property type="entry name" value="Chaperone J-domain"/>
    <property type="match status" value="1"/>
</dbReference>
<evidence type="ECO:0000256" key="2">
    <source>
        <dbReference type="ARBA" id="ARBA00004496"/>
    </source>
</evidence>
<dbReference type="CDD" id="cd06257">
    <property type="entry name" value="DnaJ"/>
    <property type="match status" value="1"/>
</dbReference>
<dbReference type="InterPro" id="IPR001623">
    <property type="entry name" value="DnaJ_domain"/>
</dbReference>
<accession>A0A067PXA9</accession>
<feature type="compositionally biased region" description="Low complexity" evidence="6">
    <location>
        <begin position="289"/>
        <end position="301"/>
    </location>
</feature>
<feature type="compositionally biased region" description="Low complexity" evidence="6">
    <location>
        <begin position="314"/>
        <end position="332"/>
    </location>
</feature>
<name>A0A067PXA9_9AGAM</name>
<dbReference type="AlphaFoldDB" id="A0A067PXA9"/>
<dbReference type="PROSITE" id="PS50076">
    <property type="entry name" value="DNAJ_2"/>
    <property type="match status" value="1"/>
</dbReference>
<keyword evidence="5" id="KW-0539">Nucleus</keyword>
<feature type="region of interest" description="Disordered" evidence="6">
    <location>
        <begin position="131"/>
        <end position="167"/>
    </location>
</feature>
<feature type="region of interest" description="Disordered" evidence="6">
    <location>
        <begin position="276"/>
        <end position="348"/>
    </location>
</feature>
<comment type="subcellular location">
    <subcellularLocation>
        <location evidence="2">Cytoplasm</location>
    </subcellularLocation>
    <subcellularLocation>
        <location evidence="1">Nucleus</location>
    </subcellularLocation>
</comment>
<dbReference type="HOGENOM" id="CLU_045732_0_1_1"/>
<gene>
    <name evidence="8" type="ORF">JAAARDRAFT_57434</name>
</gene>
<sequence>MPDTEIEIDPYELVGVASEATEAEIRKAYRQRSLKVHPDRNPNLPDAARKFHELTQAYELLLDPLRRMAVDAKIRLKEARKQRYAAYDNKRKTMVEELEQRERAFKKTRMEKEKEEMARWQENEKIMDEGRKLREEREKETLRKESEREKAETAAEEAETDAPPDLGDWDTTIKLKFLLSSRPDLSAPDVLAKLLSPFGPIDASSIVISKKPPKKAPHKPPKFATALVPFKQIGDAFAAVSASGREERGLKDVEIGWAEGKEPAILGWLKKQGKLGGVSLTRPQPTPTPVSSSPGVAASAQTATKPQLRPAANPSSSFSSFPETFPTTSTTSQQSAKAPSLPGLDFESLTLLRMRQAERERLEREIREQEENE</sequence>
<dbReference type="Proteomes" id="UP000027265">
    <property type="component" value="Unassembled WGS sequence"/>
</dbReference>
<keyword evidence="9" id="KW-1185">Reference proteome</keyword>
<organism evidence="8 9">
    <name type="scientific">Jaapia argillacea MUCL 33604</name>
    <dbReference type="NCBI Taxonomy" id="933084"/>
    <lineage>
        <taxon>Eukaryota</taxon>
        <taxon>Fungi</taxon>
        <taxon>Dikarya</taxon>
        <taxon>Basidiomycota</taxon>
        <taxon>Agaricomycotina</taxon>
        <taxon>Agaricomycetes</taxon>
        <taxon>Agaricomycetidae</taxon>
        <taxon>Jaapiales</taxon>
        <taxon>Jaapiaceae</taxon>
        <taxon>Jaapia</taxon>
    </lineage>
</organism>
<feature type="domain" description="J" evidence="7">
    <location>
        <begin position="9"/>
        <end position="88"/>
    </location>
</feature>
<dbReference type="InParanoid" id="A0A067PXA9"/>
<dbReference type="EMBL" id="KL197717">
    <property type="protein sequence ID" value="KDQ58510.1"/>
    <property type="molecule type" value="Genomic_DNA"/>
</dbReference>
<keyword evidence="4" id="KW-0143">Chaperone</keyword>
<dbReference type="GO" id="GO:0005737">
    <property type="term" value="C:cytoplasm"/>
    <property type="evidence" value="ECO:0007669"/>
    <property type="project" value="UniProtKB-SubCell"/>
</dbReference>
<dbReference type="SMART" id="SM00271">
    <property type="entry name" value="DnaJ"/>
    <property type="match status" value="1"/>
</dbReference>
<evidence type="ECO:0000259" key="7">
    <source>
        <dbReference type="PROSITE" id="PS50076"/>
    </source>
</evidence>